<dbReference type="RefSeq" id="WP_406694487.1">
    <property type="nucleotide sequence ID" value="NZ_CP155447.1"/>
</dbReference>
<gene>
    <name evidence="2" type="ORF">V5E97_25775</name>
</gene>
<feature type="region of interest" description="Disordered" evidence="1">
    <location>
        <begin position="35"/>
        <end position="86"/>
    </location>
</feature>
<sequence length="86" mass="8643">MLSAAGDYPAGMLSAAGDYPAGMLSAAGDYPAGVTQIAPPTFNAPPDGGHAASNRFTETPSSVNSNGYADDPPNNCASYGTRDCAW</sequence>
<proteinExistence type="predicted"/>
<evidence type="ECO:0000256" key="1">
    <source>
        <dbReference type="SAM" id="MobiDB-lite"/>
    </source>
</evidence>
<evidence type="ECO:0000313" key="2">
    <source>
        <dbReference type="EMBL" id="XBH01741.1"/>
    </source>
</evidence>
<name>A0AAU7CAK0_9BACT</name>
<dbReference type="AlphaFoldDB" id="A0AAU7CAK0"/>
<feature type="compositionally biased region" description="Polar residues" evidence="1">
    <location>
        <begin position="54"/>
        <end position="67"/>
    </location>
</feature>
<dbReference type="EMBL" id="CP155447">
    <property type="protein sequence ID" value="XBH01741.1"/>
    <property type="molecule type" value="Genomic_DNA"/>
</dbReference>
<accession>A0AAU7CAK0</accession>
<protein>
    <submittedName>
        <fullName evidence="2">Uncharacterized protein</fullName>
    </submittedName>
</protein>
<organism evidence="2">
    <name type="scientific">Singulisphaera sp. Ch08</name>
    <dbReference type="NCBI Taxonomy" id="3120278"/>
    <lineage>
        <taxon>Bacteria</taxon>
        <taxon>Pseudomonadati</taxon>
        <taxon>Planctomycetota</taxon>
        <taxon>Planctomycetia</taxon>
        <taxon>Isosphaerales</taxon>
        <taxon>Isosphaeraceae</taxon>
        <taxon>Singulisphaera</taxon>
    </lineage>
</organism>
<reference evidence="2" key="1">
    <citation type="submission" date="2024-05" db="EMBL/GenBank/DDBJ databases">
        <title>Planctomycetes of the genus Singulisphaera possess chitinolytic capabilities.</title>
        <authorList>
            <person name="Ivanova A."/>
        </authorList>
    </citation>
    <scope>NUCLEOTIDE SEQUENCE</scope>
    <source>
        <strain evidence="2">Ch08T</strain>
    </source>
</reference>